<feature type="transmembrane region" description="Helical" evidence="9">
    <location>
        <begin position="65"/>
        <end position="90"/>
    </location>
</feature>
<evidence type="ECO:0000256" key="2">
    <source>
        <dbReference type="ARBA" id="ARBA00012438"/>
    </source>
</evidence>
<keyword evidence="5" id="KW-0547">Nucleotide-binding</keyword>
<feature type="transmembrane region" description="Helical" evidence="9">
    <location>
        <begin position="96"/>
        <end position="113"/>
    </location>
</feature>
<evidence type="ECO:0000256" key="5">
    <source>
        <dbReference type="ARBA" id="ARBA00022741"/>
    </source>
</evidence>
<evidence type="ECO:0000313" key="12">
    <source>
        <dbReference type="Proteomes" id="UP001596161"/>
    </source>
</evidence>
<keyword evidence="8" id="KW-0175">Coiled coil</keyword>
<feature type="transmembrane region" description="Helical" evidence="9">
    <location>
        <begin position="32"/>
        <end position="53"/>
    </location>
</feature>
<sequence length="209" mass="24229">MLEYIQNLFESVGFIPHGHCFFWQPAILATNVLGDGLTALAYLSISPVLFFLTKKRKDLNRKSTFVLFALFILLCGITHFIDLVTIWTPIYRVQGLLKVLTGLVSIMAAVMLYRSMPVLRRLPSNKRLEEVNIKLRSEVAERERAQIALREANEALETRVQQRTAQLIKTNRDLEREIEQRKRTEQILKEKNLELMRINNNFNQQSAVS</sequence>
<evidence type="ECO:0000256" key="9">
    <source>
        <dbReference type="SAM" id="Phobius"/>
    </source>
</evidence>
<evidence type="ECO:0000256" key="6">
    <source>
        <dbReference type="ARBA" id="ARBA00022777"/>
    </source>
</evidence>
<evidence type="ECO:0000256" key="3">
    <source>
        <dbReference type="ARBA" id="ARBA00022553"/>
    </source>
</evidence>
<dbReference type="Proteomes" id="UP001596161">
    <property type="component" value="Unassembled WGS sequence"/>
</dbReference>
<comment type="catalytic activity">
    <reaction evidence="1">
        <text>ATP + protein L-histidine = ADP + protein N-phospho-L-histidine.</text>
        <dbReference type="EC" id="2.7.13.3"/>
    </reaction>
</comment>
<evidence type="ECO:0000256" key="1">
    <source>
        <dbReference type="ARBA" id="ARBA00000085"/>
    </source>
</evidence>
<keyword evidence="12" id="KW-1185">Reference proteome</keyword>
<dbReference type="EC" id="2.7.13.3" evidence="2"/>
<accession>A0ABW0EBT3</accession>
<evidence type="ECO:0000256" key="4">
    <source>
        <dbReference type="ARBA" id="ARBA00022679"/>
    </source>
</evidence>
<evidence type="ECO:0000313" key="11">
    <source>
        <dbReference type="EMBL" id="MFC5271779.1"/>
    </source>
</evidence>
<evidence type="ECO:0000256" key="7">
    <source>
        <dbReference type="ARBA" id="ARBA00022840"/>
    </source>
</evidence>
<evidence type="ECO:0000259" key="10">
    <source>
        <dbReference type="Pfam" id="PF25487"/>
    </source>
</evidence>
<dbReference type="Pfam" id="PF25487">
    <property type="entry name" value="ETR1_N"/>
    <property type="match status" value="1"/>
</dbReference>
<feature type="domain" description="Ethylene receptor 1-like N-terminal" evidence="10">
    <location>
        <begin position="27"/>
        <end position="119"/>
    </location>
</feature>
<feature type="coiled-coil region" evidence="8">
    <location>
        <begin position="125"/>
        <end position="201"/>
    </location>
</feature>
<dbReference type="RefSeq" id="WP_378018138.1">
    <property type="nucleotide sequence ID" value="NZ_JBHSKT010000009.1"/>
</dbReference>
<keyword evidence="9" id="KW-1133">Transmembrane helix</keyword>
<keyword evidence="7" id="KW-0067">ATP-binding</keyword>
<keyword evidence="9" id="KW-0472">Membrane</keyword>
<keyword evidence="3" id="KW-0597">Phosphoprotein</keyword>
<proteinExistence type="predicted"/>
<comment type="caution">
    <text evidence="11">The sequence shown here is derived from an EMBL/GenBank/DDBJ whole genome shotgun (WGS) entry which is preliminary data.</text>
</comment>
<dbReference type="EMBL" id="JBHSKT010000009">
    <property type="protein sequence ID" value="MFC5271779.1"/>
    <property type="molecule type" value="Genomic_DNA"/>
</dbReference>
<dbReference type="PANTHER" id="PTHR41523">
    <property type="entry name" value="TWO-COMPONENT SYSTEM SENSOR PROTEIN"/>
    <property type="match status" value="1"/>
</dbReference>
<protein>
    <recommendedName>
        <fullName evidence="2">histidine kinase</fullName>
        <ecNumber evidence="2">2.7.13.3</ecNumber>
    </recommendedName>
</protein>
<dbReference type="PANTHER" id="PTHR41523:SF8">
    <property type="entry name" value="ETHYLENE RESPONSE SENSOR PROTEIN"/>
    <property type="match status" value="1"/>
</dbReference>
<keyword evidence="9" id="KW-0812">Transmembrane</keyword>
<evidence type="ECO:0000256" key="8">
    <source>
        <dbReference type="SAM" id="Coils"/>
    </source>
</evidence>
<organism evidence="11 12">
    <name type="scientific">Adhaeribacter terreus</name>
    <dbReference type="NCBI Taxonomy" id="529703"/>
    <lineage>
        <taxon>Bacteria</taxon>
        <taxon>Pseudomonadati</taxon>
        <taxon>Bacteroidota</taxon>
        <taxon>Cytophagia</taxon>
        <taxon>Cytophagales</taxon>
        <taxon>Hymenobacteraceae</taxon>
        <taxon>Adhaeribacter</taxon>
    </lineage>
</organism>
<gene>
    <name evidence="11" type="ORF">ACFPIB_14270</name>
</gene>
<dbReference type="InterPro" id="IPR058544">
    <property type="entry name" value="ETR1_N"/>
</dbReference>
<keyword evidence="4" id="KW-0808">Transferase</keyword>
<name>A0ABW0EBT3_9BACT</name>
<keyword evidence="6" id="KW-0418">Kinase</keyword>
<reference evidence="12" key="1">
    <citation type="journal article" date="2019" name="Int. J. Syst. Evol. Microbiol.">
        <title>The Global Catalogue of Microorganisms (GCM) 10K type strain sequencing project: providing services to taxonomists for standard genome sequencing and annotation.</title>
        <authorList>
            <consortium name="The Broad Institute Genomics Platform"/>
            <consortium name="The Broad Institute Genome Sequencing Center for Infectious Disease"/>
            <person name="Wu L."/>
            <person name="Ma J."/>
        </authorList>
    </citation>
    <scope>NUCLEOTIDE SEQUENCE [LARGE SCALE GENOMIC DNA]</scope>
    <source>
        <strain evidence="12">KACC 12602</strain>
    </source>
</reference>